<keyword evidence="3" id="KW-1185">Reference proteome</keyword>
<accession>A0A8J4XDI2</accession>
<dbReference type="AlphaFoldDB" id="A0A8J4XDI2"/>
<feature type="non-terminal residue" evidence="2">
    <location>
        <position position="77"/>
    </location>
</feature>
<comment type="caution">
    <text evidence="2">The sequence shown here is derived from an EMBL/GenBank/DDBJ whole genome shotgun (WGS) entry which is preliminary data.</text>
</comment>
<evidence type="ECO:0000313" key="2">
    <source>
        <dbReference type="EMBL" id="KAF5898620.1"/>
    </source>
</evidence>
<feature type="region of interest" description="Disordered" evidence="1">
    <location>
        <begin position="20"/>
        <end position="44"/>
    </location>
</feature>
<sequence>MTTSIRRRLSDTLVEPLHARQAPKTNWTESCHANQRSLQSQRKVRVASRDLVAIGENRKGGGDARKSAALRGLMAPV</sequence>
<evidence type="ECO:0000313" key="3">
    <source>
        <dbReference type="Proteomes" id="UP000727407"/>
    </source>
</evidence>
<dbReference type="EMBL" id="QNUK01000194">
    <property type="protein sequence ID" value="KAF5898620.1"/>
    <property type="molecule type" value="Genomic_DNA"/>
</dbReference>
<feature type="compositionally biased region" description="Polar residues" evidence="1">
    <location>
        <begin position="23"/>
        <end position="41"/>
    </location>
</feature>
<gene>
    <name evidence="2" type="ORF">DAT39_011666</name>
</gene>
<proteinExistence type="predicted"/>
<dbReference type="Proteomes" id="UP000727407">
    <property type="component" value="Unassembled WGS sequence"/>
</dbReference>
<feature type="compositionally biased region" description="Basic and acidic residues" evidence="1">
    <location>
        <begin position="57"/>
        <end position="66"/>
    </location>
</feature>
<evidence type="ECO:0000256" key="1">
    <source>
        <dbReference type="SAM" id="MobiDB-lite"/>
    </source>
</evidence>
<protein>
    <submittedName>
        <fullName evidence="2">Uncharacterized protein</fullName>
    </submittedName>
</protein>
<name>A0A8J4XDI2_CLAMG</name>
<organism evidence="2 3">
    <name type="scientific">Clarias magur</name>
    <name type="common">Asian catfish</name>
    <name type="synonym">Macropteronotus magur</name>
    <dbReference type="NCBI Taxonomy" id="1594786"/>
    <lineage>
        <taxon>Eukaryota</taxon>
        <taxon>Metazoa</taxon>
        <taxon>Chordata</taxon>
        <taxon>Craniata</taxon>
        <taxon>Vertebrata</taxon>
        <taxon>Euteleostomi</taxon>
        <taxon>Actinopterygii</taxon>
        <taxon>Neopterygii</taxon>
        <taxon>Teleostei</taxon>
        <taxon>Ostariophysi</taxon>
        <taxon>Siluriformes</taxon>
        <taxon>Clariidae</taxon>
        <taxon>Clarias</taxon>
    </lineage>
</organism>
<reference evidence="2" key="1">
    <citation type="submission" date="2020-07" db="EMBL/GenBank/DDBJ databases">
        <title>Clarias magur genome sequencing, assembly and annotation.</title>
        <authorList>
            <person name="Kushwaha B."/>
            <person name="Kumar R."/>
            <person name="Das P."/>
            <person name="Joshi C.G."/>
            <person name="Kumar D."/>
            <person name="Nagpure N.S."/>
            <person name="Pandey M."/>
            <person name="Agarwal S."/>
            <person name="Srivastava S."/>
            <person name="Singh M."/>
            <person name="Sahoo L."/>
            <person name="Jayasankar P."/>
            <person name="Meher P.K."/>
            <person name="Koringa P.G."/>
            <person name="Iquebal M.A."/>
            <person name="Das S.P."/>
            <person name="Bit A."/>
            <person name="Patnaik S."/>
            <person name="Patel N."/>
            <person name="Shah T.M."/>
            <person name="Hinsu A."/>
            <person name="Jena J.K."/>
        </authorList>
    </citation>
    <scope>NUCLEOTIDE SEQUENCE</scope>
    <source>
        <strain evidence="2">CIFAMagur01</strain>
        <tissue evidence="2">Testis</tissue>
    </source>
</reference>
<feature type="region of interest" description="Disordered" evidence="1">
    <location>
        <begin position="57"/>
        <end position="77"/>
    </location>
</feature>